<accession>A0A059D3C4</accession>
<reference evidence="2" key="1">
    <citation type="submission" date="2013-07" db="EMBL/GenBank/DDBJ databases">
        <title>The genome of Eucalyptus grandis.</title>
        <authorList>
            <person name="Schmutz J."/>
            <person name="Hayes R."/>
            <person name="Myburg A."/>
            <person name="Tuskan G."/>
            <person name="Grattapaglia D."/>
            <person name="Rokhsar D.S."/>
        </authorList>
    </citation>
    <scope>NUCLEOTIDE SEQUENCE</scope>
    <source>
        <tissue evidence="2">Leaf extractions</tissue>
    </source>
</reference>
<gene>
    <name evidence="2" type="ORF">EUGRSUZ_B01776</name>
</gene>
<evidence type="ECO:0000313" key="2">
    <source>
        <dbReference type="EMBL" id="KCW84954.1"/>
    </source>
</evidence>
<keyword evidence="1" id="KW-1133">Transmembrane helix</keyword>
<dbReference type="AlphaFoldDB" id="A0A059D3C4"/>
<dbReference type="InParanoid" id="A0A059D3C4"/>
<dbReference type="Gramene" id="KCW84954">
    <property type="protein sequence ID" value="KCW84954"/>
    <property type="gene ID" value="EUGRSUZ_B01776"/>
</dbReference>
<organism evidence="2">
    <name type="scientific">Eucalyptus grandis</name>
    <name type="common">Flooded gum</name>
    <dbReference type="NCBI Taxonomy" id="71139"/>
    <lineage>
        <taxon>Eukaryota</taxon>
        <taxon>Viridiplantae</taxon>
        <taxon>Streptophyta</taxon>
        <taxon>Embryophyta</taxon>
        <taxon>Tracheophyta</taxon>
        <taxon>Spermatophyta</taxon>
        <taxon>Magnoliopsida</taxon>
        <taxon>eudicotyledons</taxon>
        <taxon>Gunneridae</taxon>
        <taxon>Pentapetalae</taxon>
        <taxon>rosids</taxon>
        <taxon>malvids</taxon>
        <taxon>Myrtales</taxon>
        <taxon>Myrtaceae</taxon>
        <taxon>Myrtoideae</taxon>
        <taxon>Eucalypteae</taxon>
        <taxon>Eucalyptus</taxon>
    </lineage>
</organism>
<keyword evidence="1" id="KW-0472">Membrane</keyword>
<feature type="transmembrane region" description="Helical" evidence="1">
    <location>
        <begin position="44"/>
        <end position="65"/>
    </location>
</feature>
<sequence>MACYCPSYIWVRVAVASDLARASHSSHDLVRVAGPAWKGPVTSLSLSLFSRMYIFVIFVTFFYVVSPHQYHMFIVGREQQLINKMPHILSIHLKLI</sequence>
<name>A0A059D3C4_EUCGR</name>
<evidence type="ECO:0000256" key="1">
    <source>
        <dbReference type="SAM" id="Phobius"/>
    </source>
</evidence>
<proteinExistence type="predicted"/>
<keyword evidence="1" id="KW-0812">Transmembrane</keyword>
<dbReference type="EMBL" id="KK198754">
    <property type="protein sequence ID" value="KCW84954.1"/>
    <property type="molecule type" value="Genomic_DNA"/>
</dbReference>
<protein>
    <submittedName>
        <fullName evidence="2">Uncharacterized protein</fullName>
    </submittedName>
</protein>